<reference evidence="2 3" key="1">
    <citation type="submission" date="2018-01" db="EMBL/GenBank/DDBJ databases">
        <title>The draft genome sequence of Halioglobus lutimaris HF004.</title>
        <authorList>
            <person name="Du Z.-J."/>
            <person name="Shi M.-J."/>
        </authorList>
    </citation>
    <scope>NUCLEOTIDE SEQUENCE [LARGE SCALE GENOMIC DNA]</scope>
    <source>
        <strain evidence="2 3">HF004</strain>
    </source>
</reference>
<feature type="domain" description="Nudix hydrolase" evidence="1">
    <location>
        <begin position="43"/>
        <end position="182"/>
    </location>
</feature>
<proteinExistence type="predicted"/>
<protein>
    <submittedName>
        <fullName evidence="2">CoA pyrophosphatase</fullName>
    </submittedName>
</protein>
<dbReference type="Pfam" id="PF00293">
    <property type="entry name" value="NUDIX"/>
    <property type="match status" value="1"/>
</dbReference>
<dbReference type="PROSITE" id="PS51462">
    <property type="entry name" value="NUDIX"/>
    <property type="match status" value="1"/>
</dbReference>
<accession>A0A2N5X196</accession>
<dbReference type="InterPro" id="IPR045121">
    <property type="entry name" value="CoAse"/>
</dbReference>
<dbReference type="InterPro" id="IPR015797">
    <property type="entry name" value="NUDIX_hydrolase-like_dom_sf"/>
</dbReference>
<dbReference type="SUPFAM" id="SSF55811">
    <property type="entry name" value="Nudix"/>
    <property type="match status" value="1"/>
</dbReference>
<gene>
    <name evidence="2" type="ORF">C0039_13725</name>
</gene>
<keyword evidence="3" id="KW-1185">Reference proteome</keyword>
<dbReference type="OrthoDB" id="7056880at2"/>
<sequence length="223" mass="25733">MATGWLNPLNFIGKVLLSVSLLHLVESRLDAFNPRKPLLRRLMKRSAVALVLQIREGELHILMIKRAERKGDPWSGHMAFPGGRMDKTDAHGYAVAVRETEEEVGLTLGPGDRCLGRLSDLNARPRKGTLGMAVSPFVFHLEREVRFTPNYEVAEVIWVPLEYLLNVENREEMVWEFRGLKIPMPCYRYQGRCIWGLSLMMLDELMDLIEGGKNPLRPRWRRR</sequence>
<dbReference type="InterPro" id="IPR000086">
    <property type="entry name" value="NUDIX_hydrolase_dom"/>
</dbReference>
<dbReference type="Gene3D" id="3.90.79.10">
    <property type="entry name" value="Nucleoside Triphosphate Pyrophosphohydrolase"/>
    <property type="match status" value="1"/>
</dbReference>
<dbReference type="AlphaFoldDB" id="A0A2N5X196"/>
<name>A0A2N5X196_9GAMM</name>
<dbReference type="PANTHER" id="PTHR12992:SF44">
    <property type="entry name" value="NUDIX HYDROLASE DOMAIN-CONTAINING PROTEIN"/>
    <property type="match status" value="1"/>
</dbReference>
<dbReference type="GO" id="GO:0010945">
    <property type="term" value="F:coenzyme A diphosphatase activity"/>
    <property type="evidence" value="ECO:0007669"/>
    <property type="project" value="InterPro"/>
</dbReference>
<dbReference type="CDD" id="cd03426">
    <property type="entry name" value="NUDIX_CoAse_Nudt7"/>
    <property type="match status" value="1"/>
</dbReference>
<comment type="caution">
    <text evidence="2">The sequence shown here is derived from an EMBL/GenBank/DDBJ whole genome shotgun (WGS) entry which is preliminary data.</text>
</comment>
<organism evidence="2 3">
    <name type="scientific">Pseudohalioglobus lutimaris</name>
    <dbReference type="NCBI Taxonomy" id="1737061"/>
    <lineage>
        <taxon>Bacteria</taxon>
        <taxon>Pseudomonadati</taxon>
        <taxon>Pseudomonadota</taxon>
        <taxon>Gammaproteobacteria</taxon>
        <taxon>Cellvibrionales</taxon>
        <taxon>Halieaceae</taxon>
        <taxon>Pseudohalioglobus</taxon>
    </lineage>
</organism>
<evidence type="ECO:0000259" key="1">
    <source>
        <dbReference type="PROSITE" id="PS51462"/>
    </source>
</evidence>
<evidence type="ECO:0000313" key="3">
    <source>
        <dbReference type="Proteomes" id="UP000235005"/>
    </source>
</evidence>
<evidence type="ECO:0000313" key="2">
    <source>
        <dbReference type="EMBL" id="PLW68264.1"/>
    </source>
</evidence>
<dbReference type="EMBL" id="PKUS01000018">
    <property type="protein sequence ID" value="PLW68264.1"/>
    <property type="molecule type" value="Genomic_DNA"/>
</dbReference>
<dbReference type="Proteomes" id="UP000235005">
    <property type="component" value="Unassembled WGS sequence"/>
</dbReference>
<dbReference type="PANTHER" id="PTHR12992">
    <property type="entry name" value="NUDIX HYDROLASE"/>
    <property type="match status" value="1"/>
</dbReference>